<keyword evidence="6" id="KW-0804">Transcription</keyword>
<dbReference type="Proteomes" id="UP001597343">
    <property type="component" value="Unassembled WGS sequence"/>
</dbReference>
<dbReference type="Pfam" id="PF08281">
    <property type="entry name" value="Sigma70_r4_2"/>
    <property type="match status" value="1"/>
</dbReference>
<evidence type="ECO:0000256" key="2">
    <source>
        <dbReference type="ARBA" id="ARBA00011344"/>
    </source>
</evidence>
<dbReference type="NCBIfam" id="TIGR02937">
    <property type="entry name" value="sigma70-ECF"/>
    <property type="match status" value="1"/>
</dbReference>
<proteinExistence type="inferred from homology"/>
<dbReference type="Gene3D" id="1.10.10.10">
    <property type="entry name" value="Winged helix-like DNA-binding domain superfamily/Winged helix DNA-binding domain"/>
    <property type="match status" value="1"/>
</dbReference>
<name>A0ABW4ZVA7_9BACL</name>
<evidence type="ECO:0000313" key="10">
    <source>
        <dbReference type="Proteomes" id="UP001597343"/>
    </source>
</evidence>
<dbReference type="SUPFAM" id="SSF88946">
    <property type="entry name" value="Sigma2 domain of RNA polymerase sigma factors"/>
    <property type="match status" value="1"/>
</dbReference>
<dbReference type="PANTHER" id="PTHR43133:SF8">
    <property type="entry name" value="RNA POLYMERASE SIGMA FACTOR HI_1459-RELATED"/>
    <property type="match status" value="1"/>
</dbReference>
<dbReference type="InterPro" id="IPR007627">
    <property type="entry name" value="RNA_pol_sigma70_r2"/>
</dbReference>
<dbReference type="Pfam" id="PF04542">
    <property type="entry name" value="Sigma70_r2"/>
    <property type="match status" value="1"/>
</dbReference>
<dbReference type="SUPFAM" id="SSF54427">
    <property type="entry name" value="NTF2-like"/>
    <property type="match status" value="1"/>
</dbReference>
<accession>A0ABW4ZVA7</accession>
<evidence type="ECO:0000259" key="7">
    <source>
        <dbReference type="Pfam" id="PF04542"/>
    </source>
</evidence>
<keyword evidence="5" id="KW-0238">DNA-binding</keyword>
<evidence type="ECO:0000256" key="3">
    <source>
        <dbReference type="ARBA" id="ARBA00023015"/>
    </source>
</evidence>
<keyword evidence="3" id="KW-0805">Transcription regulation</keyword>
<organism evidence="9 10">
    <name type="scientific">Tumebacillus lipolyticus</name>
    <dbReference type="NCBI Taxonomy" id="1280370"/>
    <lineage>
        <taxon>Bacteria</taxon>
        <taxon>Bacillati</taxon>
        <taxon>Bacillota</taxon>
        <taxon>Bacilli</taxon>
        <taxon>Bacillales</taxon>
        <taxon>Alicyclobacillaceae</taxon>
        <taxon>Tumebacillus</taxon>
    </lineage>
</organism>
<dbReference type="InterPro" id="IPR032710">
    <property type="entry name" value="NTF2-like_dom_sf"/>
</dbReference>
<dbReference type="SUPFAM" id="SSF88659">
    <property type="entry name" value="Sigma3 and sigma4 domains of RNA polymerase sigma factors"/>
    <property type="match status" value="1"/>
</dbReference>
<evidence type="ECO:0000256" key="1">
    <source>
        <dbReference type="ARBA" id="ARBA00010641"/>
    </source>
</evidence>
<evidence type="ECO:0000256" key="5">
    <source>
        <dbReference type="ARBA" id="ARBA00023125"/>
    </source>
</evidence>
<sequence>MTDSLLAASRELRNQFEQVIEQYRTDLWRYCKMLTGSPWDGEDLFQETMLKAFASLAQLWHPLVPKAYLFRIASNAWIDQCRKNKLQLDDSEEPELTAPEQPDTLEVKEALESLIQQLPPKQLVVFLLIEVFQFTAPEVAGMIHATVGSVYATLHRARANVKLLQQDGQTAATATSASGDRKAIVEQIIHALNTGDLTGMLPLMSEQMHSDAAPGFQEYNKDDMYSGSMKGFAELSLQATLRTLWGREVIVVLAQTEGDQWQLHDISLQQFDDGKLVLHKSYYFCKELLLAAGQELQVPVQMNKPAVTWEVGEGSAFPSK</sequence>
<evidence type="ECO:0000259" key="8">
    <source>
        <dbReference type="Pfam" id="PF08281"/>
    </source>
</evidence>
<evidence type="ECO:0000256" key="6">
    <source>
        <dbReference type="ARBA" id="ARBA00023163"/>
    </source>
</evidence>
<comment type="caution">
    <text evidence="9">The sequence shown here is derived from an EMBL/GenBank/DDBJ whole genome shotgun (WGS) entry which is preliminary data.</text>
</comment>
<comment type="similarity">
    <text evidence="1">Belongs to the sigma-70 factor family. ECF subfamily.</text>
</comment>
<reference evidence="10" key="1">
    <citation type="journal article" date="2019" name="Int. J. Syst. Evol. Microbiol.">
        <title>The Global Catalogue of Microorganisms (GCM) 10K type strain sequencing project: providing services to taxonomists for standard genome sequencing and annotation.</title>
        <authorList>
            <consortium name="The Broad Institute Genomics Platform"/>
            <consortium name="The Broad Institute Genome Sequencing Center for Infectious Disease"/>
            <person name="Wu L."/>
            <person name="Ma J."/>
        </authorList>
    </citation>
    <scope>NUCLEOTIDE SEQUENCE [LARGE SCALE GENOMIC DNA]</scope>
    <source>
        <strain evidence="10">CGMCC 1.13574</strain>
    </source>
</reference>
<dbReference type="InterPro" id="IPR013325">
    <property type="entry name" value="RNA_pol_sigma_r2"/>
</dbReference>
<dbReference type="Gene3D" id="3.10.450.50">
    <property type="match status" value="1"/>
</dbReference>
<dbReference type="InterPro" id="IPR013249">
    <property type="entry name" value="RNA_pol_sigma70_r4_t2"/>
</dbReference>
<feature type="domain" description="RNA polymerase sigma factor 70 region 4 type 2" evidence="8">
    <location>
        <begin position="109"/>
        <end position="159"/>
    </location>
</feature>
<dbReference type="InterPro" id="IPR039425">
    <property type="entry name" value="RNA_pol_sigma-70-like"/>
</dbReference>
<keyword evidence="10" id="KW-1185">Reference proteome</keyword>
<keyword evidence="4" id="KW-0731">Sigma factor</keyword>
<evidence type="ECO:0000256" key="4">
    <source>
        <dbReference type="ARBA" id="ARBA00023082"/>
    </source>
</evidence>
<dbReference type="InterPro" id="IPR036388">
    <property type="entry name" value="WH-like_DNA-bd_sf"/>
</dbReference>
<dbReference type="EMBL" id="JBHUIO010000002">
    <property type="protein sequence ID" value="MFD2169226.1"/>
    <property type="molecule type" value="Genomic_DNA"/>
</dbReference>
<gene>
    <name evidence="9" type="ORF">ACFSOY_04225</name>
</gene>
<feature type="domain" description="RNA polymerase sigma-70 region 2" evidence="7">
    <location>
        <begin position="20"/>
        <end position="85"/>
    </location>
</feature>
<dbReference type="PANTHER" id="PTHR43133">
    <property type="entry name" value="RNA POLYMERASE ECF-TYPE SIGMA FACTO"/>
    <property type="match status" value="1"/>
</dbReference>
<dbReference type="InterPro" id="IPR013324">
    <property type="entry name" value="RNA_pol_sigma_r3/r4-like"/>
</dbReference>
<dbReference type="InterPro" id="IPR014284">
    <property type="entry name" value="RNA_pol_sigma-70_dom"/>
</dbReference>
<dbReference type="RefSeq" id="WP_386044273.1">
    <property type="nucleotide sequence ID" value="NZ_JBHUIO010000002.1"/>
</dbReference>
<comment type="subunit">
    <text evidence="2">Interacts transiently with the RNA polymerase catalytic core formed by RpoA, RpoB, RpoC and RpoZ (2 alpha, 1 beta, 1 beta' and 1 omega subunit) to form the RNA polymerase holoenzyme that can initiate transcription.</text>
</comment>
<protein>
    <submittedName>
        <fullName evidence="9">Sigma-70 family RNA polymerase sigma factor</fullName>
    </submittedName>
</protein>
<evidence type="ECO:0000313" key="9">
    <source>
        <dbReference type="EMBL" id="MFD2169226.1"/>
    </source>
</evidence>
<dbReference type="Gene3D" id="1.10.1740.10">
    <property type="match status" value="1"/>
</dbReference>